<dbReference type="PROSITE" id="PS51370">
    <property type="entry name" value="R"/>
    <property type="match status" value="1"/>
</dbReference>
<feature type="compositionally biased region" description="Basic and acidic residues" evidence="7">
    <location>
        <begin position="188"/>
        <end position="212"/>
    </location>
</feature>
<comment type="subcellular location">
    <subcellularLocation>
        <location evidence="1">Nucleus</location>
    </subcellularLocation>
</comment>
<dbReference type="PANTHER" id="PTHR31072:SF93">
    <property type="entry name" value="TRANSCRIPTION FACTOR TCP24"/>
    <property type="match status" value="1"/>
</dbReference>
<keyword evidence="2" id="KW-0217">Developmental protein</keyword>
<feature type="region of interest" description="Disordered" evidence="7">
    <location>
        <begin position="112"/>
        <end position="138"/>
    </location>
</feature>
<dbReference type="GO" id="GO:0043565">
    <property type="term" value="F:sequence-specific DNA binding"/>
    <property type="evidence" value="ECO:0007669"/>
    <property type="project" value="TreeGrafter"/>
</dbReference>
<feature type="compositionally biased region" description="Polar residues" evidence="7">
    <location>
        <begin position="218"/>
        <end position="231"/>
    </location>
</feature>
<comment type="caution">
    <text evidence="10">The sequence shown here is derived from an EMBL/GenBank/DDBJ whole genome shotgun (WGS) entry which is preliminary data.</text>
</comment>
<gene>
    <name evidence="10" type="ORF">RJ641_017905</name>
</gene>
<evidence type="ECO:0000259" key="9">
    <source>
        <dbReference type="PROSITE" id="PS51370"/>
    </source>
</evidence>
<dbReference type="GO" id="GO:0003700">
    <property type="term" value="F:DNA-binding transcription factor activity"/>
    <property type="evidence" value="ECO:0007669"/>
    <property type="project" value="InterPro"/>
</dbReference>
<name>A0AAN8UN17_9MAGN</name>
<dbReference type="EMBL" id="JBAMMX010000023">
    <property type="protein sequence ID" value="KAK6917154.1"/>
    <property type="molecule type" value="Genomic_DNA"/>
</dbReference>
<sequence length="467" mass="51268">MEAKKEPTEAKPIAHQDHEEEHGEVKRASVTDHRLRAWSHSSRIFRVSRASGGKDRHSKVLTSKGLRDRRVRLSVTTAIQFYDLQDRLGYDQPSKAVEWLIKAASDAIAELPSLNSNFPDTPKQQQSDEKRGSVGNEQGGFESAEVELDVEPNYHNQNQNQQHVSLSKSTCSSTSETSKGSGLSLSRSEIRVRARERARERAAKEKEKEKESNVNSIPQSSSFTELLTSGIRSVNNSNSNTTSPATRRSRQQNPSVNEHNLFHKPGRPWSTAPTDYFGTGILYPSSSRNQNSSPFPGETHLGNSLPQSMTTLAAFGDGNGGGGGEHHHSEQLQHFSFVSDHLIPVAAATAGNNDYNLNFTISSSSLAGYNNNNRGTLQSNSSPSLLPHLQRFSSPPIDGTTTTTTNIPFFIGGASVAASNAPVENHHQHHNRQHHNHAFQPGFDGRLQLCYGDGSNRHSDQKGKSKN</sequence>
<evidence type="ECO:0000313" key="11">
    <source>
        <dbReference type="Proteomes" id="UP001370490"/>
    </source>
</evidence>
<accession>A0AAN8UN17</accession>
<dbReference type="PROSITE" id="PS51369">
    <property type="entry name" value="TCP"/>
    <property type="match status" value="1"/>
</dbReference>
<keyword evidence="11" id="KW-1185">Reference proteome</keyword>
<evidence type="ECO:0000256" key="4">
    <source>
        <dbReference type="ARBA" id="ARBA00023125"/>
    </source>
</evidence>
<dbReference type="GO" id="GO:2000032">
    <property type="term" value="P:regulation of secondary shoot formation"/>
    <property type="evidence" value="ECO:0007669"/>
    <property type="project" value="TreeGrafter"/>
</dbReference>
<evidence type="ECO:0000256" key="2">
    <source>
        <dbReference type="ARBA" id="ARBA00022473"/>
    </source>
</evidence>
<feature type="compositionally biased region" description="Low complexity" evidence="7">
    <location>
        <begin position="232"/>
        <end position="246"/>
    </location>
</feature>
<feature type="region of interest" description="Disordered" evidence="7">
    <location>
        <begin position="1"/>
        <end position="28"/>
    </location>
</feature>
<dbReference type="PANTHER" id="PTHR31072">
    <property type="entry name" value="TRANSCRIPTION FACTOR TCP4-RELATED"/>
    <property type="match status" value="1"/>
</dbReference>
<evidence type="ECO:0000256" key="3">
    <source>
        <dbReference type="ARBA" id="ARBA00023015"/>
    </source>
</evidence>
<feature type="compositionally biased region" description="Low complexity" evidence="7">
    <location>
        <begin position="158"/>
        <end position="187"/>
    </location>
</feature>
<evidence type="ECO:0000256" key="1">
    <source>
        <dbReference type="ARBA" id="ARBA00004123"/>
    </source>
</evidence>
<feature type="compositionally biased region" description="Polar residues" evidence="7">
    <location>
        <begin position="113"/>
        <end position="125"/>
    </location>
</feature>
<reference evidence="10 11" key="1">
    <citation type="submission" date="2023-12" db="EMBL/GenBank/DDBJ databases">
        <title>A high-quality genome assembly for Dillenia turbinata (Dilleniales).</title>
        <authorList>
            <person name="Chanderbali A."/>
        </authorList>
    </citation>
    <scope>NUCLEOTIDE SEQUENCE [LARGE SCALE GENOMIC DNA]</scope>
    <source>
        <strain evidence="10">LSX21</strain>
        <tissue evidence="10">Leaf</tissue>
    </source>
</reference>
<evidence type="ECO:0000256" key="6">
    <source>
        <dbReference type="ARBA" id="ARBA00023242"/>
    </source>
</evidence>
<dbReference type="GO" id="GO:0005634">
    <property type="term" value="C:nucleus"/>
    <property type="evidence" value="ECO:0007669"/>
    <property type="project" value="UniProtKB-SubCell"/>
</dbReference>
<feature type="domain" description="TCP" evidence="8">
    <location>
        <begin position="53"/>
        <end position="111"/>
    </location>
</feature>
<evidence type="ECO:0000313" key="10">
    <source>
        <dbReference type="EMBL" id="KAK6917154.1"/>
    </source>
</evidence>
<organism evidence="10 11">
    <name type="scientific">Dillenia turbinata</name>
    <dbReference type="NCBI Taxonomy" id="194707"/>
    <lineage>
        <taxon>Eukaryota</taxon>
        <taxon>Viridiplantae</taxon>
        <taxon>Streptophyta</taxon>
        <taxon>Embryophyta</taxon>
        <taxon>Tracheophyta</taxon>
        <taxon>Spermatophyta</taxon>
        <taxon>Magnoliopsida</taxon>
        <taxon>eudicotyledons</taxon>
        <taxon>Gunneridae</taxon>
        <taxon>Pentapetalae</taxon>
        <taxon>Dilleniales</taxon>
        <taxon>Dilleniaceae</taxon>
        <taxon>Dillenia</taxon>
    </lineage>
</organism>
<dbReference type="Pfam" id="PF03634">
    <property type="entry name" value="TCP"/>
    <property type="match status" value="1"/>
</dbReference>
<dbReference type="InterPro" id="IPR005333">
    <property type="entry name" value="Transcription_factor_TCP"/>
</dbReference>
<keyword evidence="5" id="KW-0804">Transcription</keyword>
<protein>
    <submittedName>
        <fullName evidence="10">Transcription factor TCP subgroup</fullName>
    </submittedName>
</protein>
<evidence type="ECO:0000256" key="5">
    <source>
        <dbReference type="ARBA" id="ARBA00023163"/>
    </source>
</evidence>
<evidence type="ECO:0000256" key="7">
    <source>
        <dbReference type="SAM" id="MobiDB-lite"/>
    </source>
</evidence>
<feature type="compositionally biased region" description="Polar residues" evidence="7">
    <location>
        <begin position="284"/>
        <end position="294"/>
    </location>
</feature>
<feature type="domain" description="R" evidence="9">
    <location>
        <begin position="188"/>
        <end position="206"/>
    </location>
</feature>
<feature type="region of interest" description="Disordered" evidence="7">
    <location>
        <begin position="158"/>
        <end position="301"/>
    </location>
</feature>
<dbReference type="InterPro" id="IPR017887">
    <property type="entry name" value="TF_TCP_subgr"/>
</dbReference>
<dbReference type="InterPro" id="IPR017888">
    <property type="entry name" value="CYC/TB1_R_domain"/>
</dbReference>
<keyword evidence="6" id="KW-0539">Nucleus</keyword>
<proteinExistence type="predicted"/>
<keyword evidence="3" id="KW-0805">Transcription regulation</keyword>
<keyword evidence="4" id="KW-0238">DNA-binding</keyword>
<evidence type="ECO:0000259" key="8">
    <source>
        <dbReference type="PROSITE" id="PS51369"/>
    </source>
</evidence>
<dbReference type="Proteomes" id="UP001370490">
    <property type="component" value="Unassembled WGS sequence"/>
</dbReference>
<dbReference type="AlphaFoldDB" id="A0AAN8UN17"/>